<evidence type="ECO:0000256" key="1">
    <source>
        <dbReference type="ARBA" id="ARBA00023015"/>
    </source>
</evidence>
<dbReference type="SUPFAM" id="SSF48008">
    <property type="entry name" value="GntR ligand-binding domain-like"/>
    <property type="match status" value="1"/>
</dbReference>
<dbReference type="InterPro" id="IPR036390">
    <property type="entry name" value="WH_DNA-bd_sf"/>
</dbReference>
<dbReference type="SUPFAM" id="SSF46785">
    <property type="entry name" value="Winged helix' DNA-binding domain"/>
    <property type="match status" value="1"/>
</dbReference>
<protein>
    <submittedName>
        <fullName evidence="5">DNA-binding GntR family transcriptional regulator</fullName>
    </submittedName>
</protein>
<keyword evidence="3" id="KW-0804">Transcription</keyword>
<accession>A0A3M0AC47</accession>
<dbReference type="InterPro" id="IPR036388">
    <property type="entry name" value="WH-like_DNA-bd_sf"/>
</dbReference>
<dbReference type="InterPro" id="IPR000524">
    <property type="entry name" value="Tscrpt_reg_HTH_GntR"/>
</dbReference>
<dbReference type="RefSeq" id="WP_121875827.1">
    <property type="nucleotide sequence ID" value="NZ_REFJ01000001.1"/>
</dbReference>
<evidence type="ECO:0000313" key="5">
    <source>
        <dbReference type="EMBL" id="RMA82500.1"/>
    </source>
</evidence>
<dbReference type="GO" id="GO:0003700">
    <property type="term" value="F:DNA-binding transcription factor activity"/>
    <property type="evidence" value="ECO:0007669"/>
    <property type="project" value="InterPro"/>
</dbReference>
<dbReference type="SMART" id="SM00895">
    <property type="entry name" value="FCD"/>
    <property type="match status" value="1"/>
</dbReference>
<feature type="domain" description="HTH gntR-type" evidence="4">
    <location>
        <begin position="9"/>
        <end position="76"/>
    </location>
</feature>
<dbReference type="InterPro" id="IPR008920">
    <property type="entry name" value="TF_FadR/GntR_C"/>
</dbReference>
<sequence length="225" mass="26353">MSNERPRFKTQQEAVYFELREAILRGKFQPGNSVTLRGVAEMLDVSLMPVRESLRRLTAERALQLLDNRRIAVPTMSETRLEEIYITRFTLESFAAEKAMPNIDAQAMEKLETINTLHNRAIADRDVENYIYLNFEFHRQLYSYSGLEVILPLIESLWLQIAPFMRMISNRFAEEGDFDESEDKHLEILEAIRKQNGTRLKHLIQDDILDGVRIQQEMMGWEVSN</sequence>
<dbReference type="PANTHER" id="PTHR43537">
    <property type="entry name" value="TRANSCRIPTIONAL REGULATOR, GNTR FAMILY"/>
    <property type="match status" value="1"/>
</dbReference>
<dbReference type="GO" id="GO:0003677">
    <property type="term" value="F:DNA binding"/>
    <property type="evidence" value="ECO:0007669"/>
    <property type="project" value="UniProtKB-KW"/>
</dbReference>
<proteinExistence type="predicted"/>
<dbReference type="Gene3D" id="1.10.10.10">
    <property type="entry name" value="Winged helix-like DNA-binding domain superfamily/Winged helix DNA-binding domain"/>
    <property type="match status" value="1"/>
</dbReference>
<dbReference type="Pfam" id="PF07729">
    <property type="entry name" value="FCD"/>
    <property type="match status" value="1"/>
</dbReference>
<name>A0A3M0AC47_9GAMM</name>
<keyword evidence="2 5" id="KW-0238">DNA-binding</keyword>
<dbReference type="PROSITE" id="PS50949">
    <property type="entry name" value="HTH_GNTR"/>
    <property type="match status" value="1"/>
</dbReference>
<dbReference type="InterPro" id="IPR011711">
    <property type="entry name" value="GntR_C"/>
</dbReference>
<keyword evidence="6" id="KW-1185">Reference proteome</keyword>
<evidence type="ECO:0000256" key="3">
    <source>
        <dbReference type="ARBA" id="ARBA00023163"/>
    </source>
</evidence>
<dbReference type="Gene3D" id="1.20.120.530">
    <property type="entry name" value="GntR ligand-binding domain-like"/>
    <property type="match status" value="1"/>
</dbReference>
<gene>
    <name evidence="5" type="ORF">DFR27_0449</name>
</gene>
<dbReference type="SMART" id="SM00345">
    <property type="entry name" value="HTH_GNTR"/>
    <property type="match status" value="1"/>
</dbReference>
<dbReference type="OrthoDB" id="9799812at2"/>
<evidence type="ECO:0000259" key="4">
    <source>
        <dbReference type="PROSITE" id="PS50949"/>
    </source>
</evidence>
<organism evidence="5 6">
    <name type="scientific">Umboniibacter marinipuniceus</name>
    <dbReference type="NCBI Taxonomy" id="569599"/>
    <lineage>
        <taxon>Bacteria</taxon>
        <taxon>Pseudomonadati</taxon>
        <taxon>Pseudomonadota</taxon>
        <taxon>Gammaproteobacteria</taxon>
        <taxon>Cellvibrionales</taxon>
        <taxon>Cellvibrionaceae</taxon>
        <taxon>Umboniibacter</taxon>
    </lineage>
</organism>
<reference evidence="5 6" key="1">
    <citation type="submission" date="2018-10" db="EMBL/GenBank/DDBJ databases">
        <title>Genomic Encyclopedia of Type Strains, Phase IV (KMG-IV): sequencing the most valuable type-strain genomes for metagenomic binning, comparative biology and taxonomic classification.</title>
        <authorList>
            <person name="Goeker M."/>
        </authorList>
    </citation>
    <scope>NUCLEOTIDE SEQUENCE [LARGE SCALE GENOMIC DNA]</scope>
    <source>
        <strain evidence="5 6">DSM 25080</strain>
    </source>
</reference>
<keyword evidence="1" id="KW-0805">Transcription regulation</keyword>
<dbReference type="PANTHER" id="PTHR43537:SF39">
    <property type="entry name" value="HTH-TYPE TRANSCRIPTIONAL REGULATOR MCBR"/>
    <property type="match status" value="1"/>
</dbReference>
<evidence type="ECO:0000313" key="6">
    <source>
        <dbReference type="Proteomes" id="UP000267187"/>
    </source>
</evidence>
<evidence type="ECO:0000256" key="2">
    <source>
        <dbReference type="ARBA" id="ARBA00023125"/>
    </source>
</evidence>
<comment type="caution">
    <text evidence="5">The sequence shown here is derived from an EMBL/GenBank/DDBJ whole genome shotgun (WGS) entry which is preliminary data.</text>
</comment>
<dbReference type="Proteomes" id="UP000267187">
    <property type="component" value="Unassembled WGS sequence"/>
</dbReference>
<dbReference type="EMBL" id="REFJ01000001">
    <property type="protein sequence ID" value="RMA82500.1"/>
    <property type="molecule type" value="Genomic_DNA"/>
</dbReference>
<dbReference type="Pfam" id="PF00392">
    <property type="entry name" value="GntR"/>
    <property type="match status" value="1"/>
</dbReference>
<dbReference type="AlphaFoldDB" id="A0A3M0AC47"/>